<dbReference type="EMBL" id="ASWO01000001">
    <property type="protein sequence ID" value="EOT87665.1"/>
    <property type="molecule type" value="Genomic_DNA"/>
</dbReference>
<accession>S0PBL0</accession>
<feature type="domain" description="Phosphatidic acid phosphatase type 2/haloperoxidase" evidence="2">
    <location>
        <begin position="84"/>
        <end position="201"/>
    </location>
</feature>
<keyword evidence="4" id="KW-1185">Reference proteome</keyword>
<protein>
    <recommendedName>
        <fullName evidence="2">Phosphatidic acid phosphatase type 2/haloperoxidase domain-containing protein</fullName>
    </recommendedName>
</protein>
<feature type="transmembrane region" description="Helical" evidence="1">
    <location>
        <begin position="12"/>
        <end position="35"/>
    </location>
</feature>
<dbReference type="PATRIC" id="fig|1140003.3.peg.722"/>
<proteinExistence type="predicted"/>
<dbReference type="AlphaFoldDB" id="S0PBL0"/>
<dbReference type="PANTHER" id="PTHR14969">
    <property type="entry name" value="SPHINGOSINE-1-PHOSPHATE PHOSPHOHYDROLASE"/>
    <property type="match status" value="1"/>
</dbReference>
<dbReference type="SUPFAM" id="SSF48317">
    <property type="entry name" value="Acid phosphatase/Vanadium-dependent haloperoxidase"/>
    <property type="match status" value="1"/>
</dbReference>
<evidence type="ECO:0000313" key="3">
    <source>
        <dbReference type="EMBL" id="EOT87665.1"/>
    </source>
</evidence>
<comment type="caution">
    <text evidence="3">The sequence shown here is derived from an EMBL/GenBank/DDBJ whole genome shotgun (WGS) entry which is preliminary data.</text>
</comment>
<dbReference type="eggNOG" id="COG0671">
    <property type="taxonomic scope" value="Bacteria"/>
</dbReference>
<sequence>MKIKSLTNMQWIGCITLVLFLGLASIVKFQLGLLHPFDQTITDFVRSDYPNWNTFFVTITKFGDPISIGLISIIVFSFLYLKKFKRAAIWFASGVIGISTIGNSVLKLIFMRERPTLEHLVTEHTYSFPSGHSTGSMVVYGMILLLLPLVVKQKSLRFILQFALALLILGIGTSRIYSGVHYPSDVLGGYLFGLSWLLLSYPIYKGVHHE</sequence>
<keyword evidence="1" id="KW-0812">Transmembrane</keyword>
<evidence type="ECO:0000259" key="2">
    <source>
        <dbReference type="SMART" id="SM00014"/>
    </source>
</evidence>
<gene>
    <name evidence="3" type="ORF">I573_00722</name>
</gene>
<dbReference type="Pfam" id="PF01569">
    <property type="entry name" value="PAP2"/>
    <property type="match status" value="1"/>
</dbReference>
<feature type="transmembrane region" description="Helical" evidence="1">
    <location>
        <begin position="130"/>
        <end position="151"/>
    </location>
</feature>
<dbReference type="OrthoDB" id="9789113at2"/>
<keyword evidence="1" id="KW-1133">Transmembrane helix</keyword>
<dbReference type="Proteomes" id="UP000015961">
    <property type="component" value="Unassembled WGS sequence"/>
</dbReference>
<dbReference type="Gene3D" id="1.20.144.10">
    <property type="entry name" value="Phosphatidic acid phosphatase type 2/haloperoxidase"/>
    <property type="match status" value="2"/>
</dbReference>
<evidence type="ECO:0000313" key="4">
    <source>
        <dbReference type="Proteomes" id="UP000015961"/>
    </source>
</evidence>
<reference evidence="3 4" key="1">
    <citation type="submission" date="2013-03" db="EMBL/GenBank/DDBJ databases">
        <title>The Genome Sequence of Enterococcus sulfureus ATCC_49903 (PacBio/Illumina hybrid assembly).</title>
        <authorList>
            <consortium name="The Broad Institute Genomics Platform"/>
            <consortium name="The Broad Institute Genome Sequencing Center for Infectious Disease"/>
            <person name="Earl A."/>
            <person name="Russ C."/>
            <person name="Gilmore M."/>
            <person name="Surin D."/>
            <person name="Walker B."/>
            <person name="Young S."/>
            <person name="Zeng Q."/>
            <person name="Gargeya S."/>
            <person name="Fitzgerald M."/>
            <person name="Haas B."/>
            <person name="Abouelleil A."/>
            <person name="Allen A.W."/>
            <person name="Alvarado L."/>
            <person name="Arachchi H.M."/>
            <person name="Berlin A.M."/>
            <person name="Chapman S.B."/>
            <person name="Gainer-Dewar J."/>
            <person name="Goldberg J."/>
            <person name="Griggs A."/>
            <person name="Gujja S."/>
            <person name="Hansen M."/>
            <person name="Howarth C."/>
            <person name="Imamovic A."/>
            <person name="Ireland A."/>
            <person name="Larimer J."/>
            <person name="McCowan C."/>
            <person name="Murphy C."/>
            <person name="Pearson M."/>
            <person name="Poon T.W."/>
            <person name="Priest M."/>
            <person name="Roberts A."/>
            <person name="Saif S."/>
            <person name="Shea T."/>
            <person name="Sisk P."/>
            <person name="Sykes S."/>
            <person name="Wortman J."/>
            <person name="Nusbaum C."/>
            <person name="Birren B."/>
        </authorList>
    </citation>
    <scope>NUCLEOTIDE SEQUENCE [LARGE SCALE GENOMIC DNA]</scope>
    <source>
        <strain evidence="3 4">ATCC 49903</strain>
    </source>
</reference>
<feature type="transmembrane region" description="Helical" evidence="1">
    <location>
        <begin position="55"/>
        <end position="81"/>
    </location>
</feature>
<organism evidence="3 4">
    <name type="scientific">Enterococcus sulfureus ATCC 49903</name>
    <dbReference type="NCBI Taxonomy" id="1140003"/>
    <lineage>
        <taxon>Bacteria</taxon>
        <taxon>Bacillati</taxon>
        <taxon>Bacillota</taxon>
        <taxon>Bacilli</taxon>
        <taxon>Lactobacillales</taxon>
        <taxon>Enterococcaceae</taxon>
        <taxon>Enterococcus</taxon>
    </lineage>
</organism>
<dbReference type="SMART" id="SM00014">
    <property type="entry name" value="acidPPc"/>
    <property type="match status" value="1"/>
</dbReference>
<keyword evidence="1" id="KW-0472">Membrane</keyword>
<dbReference type="RefSeq" id="WP_016185218.1">
    <property type="nucleotide sequence ID" value="NZ_ASWO01000001.1"/>
</dbReference>
<feature type="transmembrane region" description="Helical" evidence="1">
    <location>
        <begin position="158"/>
        <end position="180"/>
    </location>
</feature>
<dbReference type="PANTHER" id="PTHR14969:SF13">
    <property type="entry name" value="AT30094P"/>
    <property type="match status" value="1"/>
</dbReference>
<dbReference type="STRING" id="1140003.OMY_00729"/>
<feature type="transmembrane region" description="Helical" evidence="1">
    <location>
        <begin position="186"/>
        <end position="204"/>
    </location>
</feature>
<name>S0PBL0_9ENTE</name>
<dbReference type="InterPro" id="IPR036938">
    <property type="entry name" value="PAP2/HPO_sf"/>
</dbReference>
<feature type="transmembrane region" description="Helical" evidence="1">
    <location>
        <begin position="88"/>
        <end position="110"/>
    </location>
</feature>
<evidence type="ECO:0000256" key="1">
    <source>
        <dbReference type="SAM" id="Phobius"/>
    </source>
</evidence>
<dbReference type="CDD" id="cd03392">
    <property type="entry name" value="PAP2_like_2"/>
    <property type="match status" value="1"/>
</dbReference>
<dbReference type="InterPro" id="IPR000326">
    <property type="entry name" value="PAP2/HPO"/>
</dbReference>